<dbReference type="GO" id="GO:0005829">
    <property type="term" value="C:cytosol"/>
    <property type="evidence" value="ECO:0007669"/>
    <property type="project" value="TreeGrafter"/>
</dbReference>
<comment type="similarity">
    <text evidence="1 3">Belongs to the ATG13 family. Fungi subfamily.</text>
</comment>
<feature type="compositionally biased region" description="Low complexity" evidence="4">
    <location>
        <begin position="526"/>
        <end position="542"/>
    </location>
</feature>
<dbReference type="GO" id="GO:0034497">
    <property type="term" value="P:protein localization to phagophore assembly site"/>
    <property type="evidence" value="ECO:0007669"/>
    <property type="project" value="TreeGrafter"/>
</dbReference>
<dbReference type="GO" id="GO:0000407">
    <property type="term" value="C:phagophore assembly site"/>
    <property type="evidence" value="ECO:0007669"/>
    <property type="project" value="TreeGrafter"/>
</dbReference>
<sequence length="807" mass="90138">MRHVKNKTLQFNIATEDVDLLREDLKYWRSHAINSIDDEPPPMIVEIYLGTSKLTQNHTLVVADDNMRQNPVPLGPNESGLSTGVERILLESWTLTLNHPVPHFAVDLPNLYKRSIIFFRALHSLVRLLPCYNLYRRLRKFNDLNGLSIEYRFASMRIPREDEISIDTPIMDGDARNPTETYDFSGVVTPLGTFKLHVRYRRNCNFQIEDSERDLSARFIDMDEHYFTPTMAKYRQEQDVRPQRKQRPYSMYESETELTKEMTPAPKDEEVLAQTRRLSVDYSDPREIVQQRQRQSSIVSRQSPQSISPFNRDSLGSRGQSGSGDTPHVTPRRSSGSIVSPFKSPSLSSSPQADTILSGSRLHPSPSEKAKSTGPDSGSFGRKIEFSSSFDKYKDRPSPSRMDSGGTSMTRRWSRTSDHSSIHFFSESEDAELEEFMRFVRYNQDLKLFQSRVSITQLGESTNLSTTPSEASSIMGASVLTGGGSIYRSKKALSHFQNLRETHASLSESMSSSMMVGGASDRNETPSSAIGISPGSSASSAGRSYQPVVPSPLHAEQNTASPVYIPRQEAQAVPVSAESRHHRRHRSTQQGMVEESRGTDFRISPEMGAFSSYPQDRHHLELRRLCLPEDAHDEVERQQEHSHEGKTTASSSNRHGSGYPGSMLPADSHRRSTHEASTTGPSSSAGVQGGRSSVVDDDDSLVFKMSELGGESSSQQADTAPGPSDTAMLFNRPFSIESFNNTLEYAKRLRPQSRPTGALRRISSSGNIPQQTNDMATSTEKELRSPSDSASSSKSEPFIKPETYRMP</sequence>
<dbReference type="InterPro" id="IPR040182">
    <property type="entry name" value="ATG13"/>
</dbReference>
<dbReference type="Pfam" id="PF10033">
    <property type="entry name" value="ATG13"/>
    <property type="match status" value="1"/>
</dbReference>
<dbReference type="EMBL" id="JABAYA010000003">
    <property type="protein sequence ID" value="KAF7732269.1"/>
    <property type="molecule type" value="Genomic_DNA"/>
</dbReference>
<accession>A0A8H7C0S2</accession>
<dbReference type="AlphaFoldDB" id="A0A8H7C0S2"/>
<evidence type="ECO:0000256" key="3">
    <source>
        <dbReference type="RuleBase" id="RU361214"/>
    </source>
</evidence>
<dbReference type="PANTHER" id="PTHR13430:SF4">
    <property type="entry name" value="AUTOPHAGY-RELATED PROTEIN 13"/>
    <property type="match status" value="1"/>
</dbReference>
<feature type="domain" description="Autophagy-related protein 13 N-terminal" evidence="5">
    <location>
        <begin position="10"/>
        <end position="206"/>
    </location>
</feature>
<evidence type="ECO:0000256" key="2">
    <source>
        <dbReference type="ARBA" id="ARBA00023006"/>
    </source>
</evidence>
<evidence type="ECO:0000256" key="4">
    <source>
        <dbReference type="SAM" id="MobiDB-lite"/>
    </source>
</evidence>
<feature type="compositionally biased region" description="Polar residues" evidence="4">
    <location>
        <begin position="762"/>
        <end position="778"/>
    </location>
</feature>
<keyword evidence="7" id="KW-1185">Reference proteome</keyword>
<dbReference type="Gene3D" id="3.30.900.10">
    <property type="entry name" value="HORMA domain"/>
    <property type="match status" value="1"/>
</dbReference>
<feature type="compositionally biased region" description="Low complexity" evidence="4">
    <location>
        <begin position="786"/>
        <end position="795"/>
    </location>
</feature>
<feature type="region of interest" description="Disordered" evidence="4">
    <location>
        <begin position="507"/>
        <end position="553"/>
    </location>
</feature>
<comment type="caution">
    <text evidence="6">The sequence shown here is derived from an EMBL/GenBank/DDBJ whole genome shotgun (WGS) entry which is preliminary data.</text>
</comment>
<feature type="compositionally biased region" description="Low complexity" evidence="4">
    <location>
        <begin position="337"/>
        <end position="351"/>
    </location>
</feature>
<feature type="region of interest" description="Disordered" evidence="4">
    <location>
        <begin position="570"/>
        <end position="615"/>
    </location>
</feature>
<feature type="region of interest" description="Disordered" evidence="4">
    <location>
        <begin position="707"/>
        <end position="726"/>
    </location>
</feature>
<dbReference type="Gene3D" id="6.10.140.1900">
    <property type="match status" value="1"/>
</dbReference>
<gene>
    <name evidence="6" type="primary">ATG13</name>
    <name evidence="6" type="ORF">EC973_005164</name>
</gene>
<reference evidence="6" key="1">
    <citation type="submission" date="2020-01" db="EMBL/GenBank/DDBJ databases">
        <title>Genome Sequencing of Three Apophysomyces-Like Fungal Strains Confirms a Novel Fungal Genus in the Mucoromycota with divergent Burkholderia-like Endosymbiotic Bacteria.</title>
        <authorList>
            <person name="Stajich J.E."/>
            <person name="Macias A.M."/>
            <person name="Carter-House D."/>
            <person name="Lovett B."/>
            <person name="Kasson L.R."/>
            <person name="Berry K."/>
            <person name="Grigoriev I."/>
            <person name="Chang Y."/>
            <person name="Spatafora J."/>
            <person name="Kasson M.T."/>
        </authorList>
    </citation>
    <scope>NUCLEOTIDE SEQUENCE</scope>
    <source>
        <strain evidence="6">NRRL A-21654</strain>
    </source>
</reference>
<dbReference type="OrthoDB" id="70161at2759"/>
<feature type="compositionally biased region" description="Basic and acidic residues" evidence="4">
    <location>
        <begin position="632"/>
        <end position="646"/>
    </location>
</feature>
<dbReference type="GO" id="GO:0034727">
    <property type="term" value="P:piecemeal microautophagy of the nucleus"/>
    <property type="evidence" value="ECO:0007669"/>
    <property type="project" value="TreeGrafter"/>
</dbReference>
<feature type="compositionally biased region" description="Basic and acidic residues" evidence="4">
    <location>
        <begin position="797"/>
        <end position="807"/>
    </location>
</feature>
<feature type="compositionally biased region" description="Polar residues" evidence="4">
    <location>
        <begin position="675"/>
        <end position="686"/>
    </location>
</feature>
<feature type="region of interest" description="Disordered" evidence="4">
    <location>
        <begin position="750"/>
        <end position="807"/>
    </location>
</feature>
<protein>
    <recommendedName>
        <fullName evidence="3">Autophagy-related protein 13</fullName>
    </recommendedName>
</protein>
<name>A0A8H7C0S2_9FUNG</name>
<dbReference type="GO" id="GO:1990316">
    <property type="term" value="C:Atg1/ULK1 kinase complex"/>
    <property type="evidence" value="ECO:0007669"/>
    <property type="project" value="InterPro"/>
</dbReference>
<dbReference type="PANTHER" id="PTHR13430">
    <property type="match status" value="1"/>
</dbReference>
<dbReference type="InterPro" id="IPR018731">
    <property type="entry name" value="Atg13_N"/>
</dbReference>
<proteinExistence type="inferred from homology"/>
<organism evidence="6 7">
    <name type="scientific">Apophysomyces ossiformis</name>
    <dbReference type="NCBI Taxonomy" id="679940"/>
    <lineage>
        <taxon>Eukaryota</taxon>
        <taxon>Fungi</taxon>
        <taxon>Fungi incertae sedis</taxon>
        <taxon>Mucoromycota</taxon>
        <taxon>Mucoromycotina</taxon>
        <taxon>Mucoromycetes</taxon>
        <taxon>Mucorales</taxon>
        <taxon>Mucorineae</taxon>
        <taxon>Mucoraceae</taxon>
        <taxon>Apophysomyces</taxon>
    </lineage>
</organism>
<evidence type="ECO:0000256" key="1">
    <source>
        <dbReference type="ARBA" id="ARBA00005246"/>
    </source>
</evidence>
<keyword evidence="2 3" id="KW-0072">Autophagy</keyword>
<evidence type="ECO:0000313" key="6">
    <source>
        <dbReference type="EMBL" id="KAF7732269.1"/>
    </source>
</evidence>
<dbReference type="Proteomes" id="UP000605846">
    <property type="component" value="Unassembled WGS sequence"/>
</dbReference>
<dbReference type="InterPro" id="IPR036570">
    <property type="entry name" value="HORMA_dom_sf"/>
</dbReference>
<feature type="region of interest" description="Disordered" evidence="4">
    <location>
        <begin position="235"/>
        <end position="413"/>
    </location>
</feature>
<evidence type="ECO:0000259" key="5">
    <source>
        <dbReference type="Pfam" id="PF10033"/>
    </source>
</evidence>
<feature type="compositionally biased region" description="Low complexity" evidence="4">
    <location>
        <begin position="290"/>
        <end position="309"/>
    </location>
</feature>
<evidence type="ECO:0000313" key="7">
    <source>
        <dbReference type="Proteomes" id="UP000605846"/>
    </source>
</evidence>
<dbReference type="GO" id="GO:0000423">
    <property type="term" value="P:mitophagy"/>
    <property type="evidence" value="ECO:0007669"/>
    <property type="project" value="TreeGrafter"/>
</dbReference>
<feature type="region of interest" description="Disordered" evidence="4">
    <location>
        <begin position="632"/>
        <end position="695"/>
    </location>
</feature>